<feature type="compositionally biased region" description="Acidic residues" evidence="5">
    <location>
        <begin position="351"/>
        <end position="393"/>
    </location>
</feature>
<dbReference type="InterPro" id="IPR036388">
    <property type="entry name" value="WH-like_DNA-bd_sf"/>
</dbReference>
<evidence type="ECO:0000256" key="3">
    <source>
        <dbReference type="ARBA" id="ARBA00022829"/>
    </source>
</evidence>
<dbReference type="PANTHER" id="PTHR34298">
    <property type="entry name" value="SEGREGATION AND CONDENSATION PROTEIN B"/>
    <property type="match status" value="1"/>
</dbReference>
<feature type="compositionally biased region" description="Acidic residues" evidence="5">
    <location>
        <begin position="316"/>
        <end position="329"/>
    </location>
</feature>
<feature type="region of interest" description="Disordered" evidence="5">
    <location>
        <begin position="49"/>
        <end position="98"/>
    </location>
</feature>
<reference evidence="6 7" key="1">
    <citation type="journal article" date="2013" name="ISME J.">
        <title>By their genes ye shall know them: genomic signatures of predatory bacteria.</title>
        <authorList>
            <person name="Pasternak Z."/>
            <person name="Pietrokovski S."/>
            <person name="Rotem O."/>
            <person name="Gophna U."/>
            <person name="Lurie-Weinberger M.N."/>
            <person name="Jurkevitch E."/>
        </authorList>
    </citation>
    <scope>NUCLEOTIDE SEQUENCE [LARGE SCALE GENOMIC DNA]</scope>
    <source>
        <strain evidence="6">EPB</strain>
    </source>
</reference>
<gene>
    <name evidence="6" type="ORF">A11S_554</name>
</gene>
<evidence type="ECO:0000313" key="7">
    <source>
        <dbReference type="Proteomes" id="UP000011932"/>
    </source>
</evidence>
<dbReference type="Gene3D" id="1.10.10.10">
    <property type="entry name" value="Winged helix-like DNA-binding domain superfamily/Winged helix DNA-binding domain"/>
    <property type="match status" value="2"/>
</dbReference>
<protein>
    <submittedName>
        <fullName evidence="6">Segregation and condensation protein B</fullName>
    </submittedName>
</protein>
<dbReference type="RefSeq" id="WP_015466932.1">
    <property type="nucleotide sequence ID" value="NC_020812.1"/>
</dbReference>
<proteinExistence type="predicted"/>
<dbReference type="AlphaFoldDB" id="M4VDS7"/>
<dbReference type="Pfam" id="PF04079">
    <property type="entry name" value="SMC_ScpB"/>
    <property type="match status" value="1"/>
</dbReference>
<evidence type="ECO:0000256" key="4">
    <source>
        <dbReference type="ARBA" id="ARBA00023306"/>
    </source>
</evidence>
<keyword evidence="3" id="KW-0159">Chromosome partition</keyword>
<organism evidence="6 7">
    <name type="scientific">Micavibrio aeruginosavorus EPB</name>
    <dbReference type="NCBI Taxonomy" id="349215"/>
    <lineage>
        <taxon>Bacteria</taxon>
        <taxon>Pseudomonadati</taxon>
        <taxon>Bdellovibrionota</taxon>
        <taxon>Bdellovibrionia</taxon>
        <taxon>Bdellovibrionales</taxon>
        <taxon>Pseudobdellovibrionaceae</taxon>
        <taxon>Micavibrio</taxon>
    </lineage>
</organism>
<evidence type="ECO:0000256" key="2">
    <source>
        <dbReference type="ARBA" id="ARBA00022618"/>
    </source>
</evidence>
<keyword evidence="2" id="KW-0132">Cell division</keyword>
<feature type="region of interest" description="Disordered" evidence="5">
    <location>
        <begin position="294"/>
        <end position="393"/>
    </location>
</feature>
<dbReference type="HOGENOM" id="CLU_045647_3_0_5"/>
<keyword evidence="4" id="KW-0131">Cell cycle</keyword>
<feature type="compositionally biased region" description="Acidic residues" evidence="5">
    <location>
        <begin position="297"/>
        <end position="307"/>
    </location>
</feature>
<dbReference type="SUPFAM" id="SSF46785">
    <property type="entry name" value="Winged helix' DNA-binding domain"/>
    <property type="match status" value="2"/>
</dbReference>
<dbReference type="Proteomes" id="UP000011932">
    <property type="component" value="Chromosome"/>
</dbReference>
<dbReference type="NCBIfam" id="TIGR00281">
    <property type="entry name" value="SMC-Scp complex subunit ScpB"/>
    <property type="match status" value="1"/>
</dbReference>
<dbReference type="InterPro" id="IPR036390">
    <property type="entry name" value="WH_DNA-bd_sf"/>
</dbReference>
<accession>M4VDS7</accession>
<dbReference type="PANTHER" id="PTHR34298:SF2">
    <property type="entry name" value="SEGREGATION AND CONDENSATION PROTEIN B"/>
    <property type="match status" value="1"/>
</dbReference>
<keyword evidence="1" id="KW-0963">Cytoplasm</keyword>
<dbReference type="KEGG" id="man:A11S_554"/>
<evidence type="ECO:0000313" key="6">
    <source>
        <dbReference type="EMBL" id="AGH97378.1"/>
    </source>
</evidence>
<evidence type="ECO:0000256" key="1">
    <source>
        <dbReference type="ARBA" id="ARBA00022490"/>
    </source>
</evidence>
<dbReference type="PATRIC" id="fig|349215.9.peg.540"/>
<dbReference type="InterPro" id="IPR005234">
    <property type="entry name" value="ScpB_csome_segregation"/>
</dbReference>
<sequence>MSMDDNDQKEMISDNTMASVAEIMAQAMDEDDAEDIESIEDIAEAVEADLSAGEEVDEDDAVDFDAESDDEMSDDVVMASDDDGANEESEAVEGEVEEAGPLDTIRILEALLFASPAPLSMSAMRERLPEDSDVGGMLMKLKEEYATRGVHLMEMDGHWAFRTADDLNDALLLKREVRRPLSRAAMETLAIVAYHQPVTRAEIENIRGVVIAKGTLDILMECGWVKPGRRRETPGRPLTWVTTASFLDHFGLETLSELPGLDDLKASGLLDRRPAIENIAPDLFDQIEENDAKTLSDADEDDEESEGGFEAHFNEEEAVSPETDEEADAELSAMIDDMDEEKAETVAAAASDDDDEDEESDSDDDSDDDEDEDADDSDDEDGYDDDEEDEDDE</sequence>
<name>M4VDS7_9BACT</name>
<dbReference type="GO" id="GO:0051301">
    <property type="term" value="P:cell division"/>
    <property type="evidence" value="ECO:0007669"/>
    <property type="project" value="UniProtKB-KW"/>
</dbReference>
<evidence type="ECO:0000256" key="5">
    <source>
        <dbReference type="SAM" id="MobiDB-lite"/>
    </source>
</evidence>
<dbReference type="GO" id="GO:0051304">
    <property type="term" value="P:chromosome separation"/>
    <property type="evidence" value="ECO:0007669"/>
    <property type="project" value="InterPro"/>
</dbReference>
<dbReference type="EMBL" id="CP003538">
    <property type="protein sequence ID" value="AGH97378.1"/>
    <property type="molecule type" value="Genomic_DNA"/>
</dbReference>
<dbReference type="OrthoDB" id="9806226at2"/>
<dbReference type="STRING" id="349215.A11S_554"/>